<organism evidence="3 4">
    <name type="scientific">candidate division WWE3 bacterium CG08_land_8_20_14_0_20_41_10</name>
    <dbReference type="NCBI Taxonomy" id="1975085"/>
    <lineage>
        <taxon>Bacteria</taxon>
        <taxon>Katanobacteria</taxon>
    </lineage>
</organism>
<dbReference type="InterPro" id="IPR025420">
    <property type="entry name" value="DUF4143"/>
</dbReference>
<evidence type="ECO:0000313" key="3">
    <source>
        <dbReference type="EMBL" id="PIS22732.1"/>
    </source>
</evidence>
<comment type="caution">
    <text evidence="3">The sequence shown here is derived from an EMBL/GenBank/DDBJ whole genome shotgun (WGS) entry which is preliminary data.</text>
</comment>
<dbReference type="EMBL" id="PEYU01000008">
    <property type="protein sequence ID" value="PIS22732.1"/>
    <property type="molecule type" value="Genomic_DNA"/>
</dbReference>
<dbReference type="PANTHER" id="PTHR43566">
    <property type="entry name" value="CONSERVED PROTEIN"/>
    <property type="match status" value="1"/>
</dbReference>
<dbReference type="Pfam" id="PF13173">
    <property type="entry name" value="AAA_14"/>
    <property type="match status" value="1"/>
</dbReference>
<dbReference type="AlphaFoldDB" id="A0A2H0XCW7"/>
<dbReference type="Pfam" id="PF13635">
    <property type="entry name" value="DUF4143"/>
    <property type="match status" value="1"/>
</dbReference>
<proteinExistence type="predicted"/>
<feature type="domain" description="AAA" evidence="1">
    <location>
        <begin position="15"/>
        <end position="134"/>
    </location>
</feature>
<name>A0A2H0XCW7_UNCKA</name>
<protein>
    <submittedName>
        <fullName evidence="3">AAA family ATPase</fullName>
    </submittedName>
</protein>
<dbReference type="Gene3D" id="3.40.50.300">
    <property type="entry name" value="P-loop containing nucleotide triphosphate hydrolases"/>
    <property type="match status" value="1"/>
</dbReference>
<accession>A0A2H0XCW7</accession>
<dbReference type="InterPro" id="IPR027417">
    <property type="entry name" value="P-loop_NTPase"/>
</dbReference>
<dbReference type="InterPro" id="IPR041682">
    <property type="entry name" value="AAA_14"/>
</dbReference>
<sequence length="392" mass="46201">MQRNLEKYIHNDLKTKMVLLGGPRQVGKTTLAKNIGENYFDKSFKYYNWDFAKDKKEIKASQIPADTKLIIYDEIHKYRGWKNFLKGMYDTYKDTTKFIAAGSARLNLYRKGGDSLLGRYHYYRLHPLSLAEVLEIDNSFDDLSIDLKFHNPNPKNQQTIEELFKFGGFPEIFLEKSEQNLRRWHSERKERLIKEDIRDISLVKDVSILQNLSEMLPSRVGSLLSMNTLSQDLQISFKTIRHWIEVFENFYYAYRIYPYASKKIKSLKKMGKLYLWDWSEVEDTGARYENIIASHLLKYAHFLKDNLGYNAEVNFVRDLEEREIDFMVSIDQKPLFAVEAKYGQKEVSRELLYLKKALGLEKVFVVVMEPDVDYLEQGVRIISASKFLTALF</sequence>
<dbReference type="PANTHER" id="PTHR43566:SF1">
    <property type="entry name" value="AAA+ ATPASE DOMAIN-CONTAINING PROTEIN"/>
    <property type="match status" value="1"/>
</dbReference>
<evidence type="ECO:0000259" key="2">
    <source>
        <dbReference type="Pfam" id="PF13635"/>
    </source>
</evidence>
<evidence type="ECO:0000259" key="1">
    <source>
        <dbReference type="Pfam" id="PF13173"/>
    </source>
</evidence>
<feature type="domain" description="DUF4143" evidence="2">
    <location>
        <begin position="195"/>
        <end position="343"/>
    </location>
</feature>
<dbReference type="SUPFAM" id="SSF52540">
    <property type="entry name" value="P-loop containing nucleoside triphosphate hydrolases"/>
    <property type="match status" value="1"/>
</dbReference>
<evidence type="ECO:0000313" key="4">
    <source>
        <dbReference type="Proteomes" id="UP000231252"/>
    </source>
</evidence>
<reference evidence="4" key="1">
    <citation type="submission" date="2017-09" db="EMBL/GenBank/DDBJ databases">
        <title>Depth-based differentiation of microbial function through sediment-hosted aquifers and enrichment of novel symbionts in the deep terrestrial subsurface.</title>
        <authorList>
            <person name="Probst A.J."/>
            <person name="Ladd B."/>
            <person name="Jarett J.K."/>
            <person name="Geller-Mcgrath D.E."/>
            <person name="Sieber C.M.K."/>
            <person name="Emerson J.B."/>
            <person name="Anantharaman K."/>
            <person name="Thomas B.C."/>
            <person name="Malmstrom R."/>
            <person name="Stieglmeier M."/>
            <person name="Klingl A."/>
            <person name="Woyke T."/>
            <person name="Ryan C.M."/>
            <person name="Banfield J.F."/>
        </authorList>
    </citation>
    <scope>NUCLEOTIDE SEQUENCE [LARGE SCALE GENOMIC DNA]</scope>
</reference>
<gene>
    <name evidence="3" type="ORF">COT50_00380</name>
</gene>
<dbReference type="Proteomes" id="UP000231252">
    <property type="component" value="Unassembled WGS sequence"/>
</dbReference>